<keyword evidence="1" id="KW-0805">Transcription regulation</keyword>
<dbReference type="PROSITE" id="PS51063">
    <property type="entry name" value="HTH_CRP_2"/>
    <property type="match status" value="1"/>
</dbReference>
<dbReference type="Pfam" id="PF13545">
    <property type="entry name" value="HTH_Crp_2"/>
    <property type="match status" value="1"/>
</dbReference>
<dbReference type="PANTHER" id="PTHR24567:SF68">
    <property type="entry name" value="DNA-BINDING TRANSCRIPTIONAL DUAL REGULATOR CRP"/>
    <property type="match status" value="1"/>
</dbReference>
<dbReference type="SMART" id="SM00100">
    <property type="entry name" value="cNMP"/>
    <property type="match status" value="1"/>
</dbReference>
<keyword evidence="3" id="KW-0804">Transcription</keyword>
<dbReference type="InterPro" id="IPR014710">
    <property type="entry name" value="RmlC-like_jellyroll"/>
</dbReference>
<dbReference type="RefSeq" id="WP_232833427.1">
    <property type="nucleotide sequence ID" value="NZ_CP139965.1"/>
</dbReference>
<gene>
    <name evidence="6" type="ORF">U0042_06205</name>
</gene>
<feature type="domain" description="HTH crp-type" evidence="5">
    <location>
        <begin position="151"/>
        <end position="224"/>
    </location>
</feature>
<accession>A0ABZ0WPU0</accession>
<dbReference type="Gene3D" id="1.10.10.10">
    <property type="entry name" value="Winged helix-like DNA-binding domain superfamily/Winged helix DNA-binding domain"/>
    <property type="match status" value="1"/>
</dbReference>
<keyword evidence="7" id="KW-1185">Reference proteome</keyword>
<dbReference type="InterPro" id="IPR036390">
    <property type="entry name" value="WH_DNA-bd_sf"/>
</dbReference>
<dbReference type="Proteomes" id="UP001325479">
    <property type="component" value="Chromosome"/>
</dbReference>
<dbReference type="InterPro" id="IPR018490">
    <property type="entry name" value="cNMP-bd_dom_sf"/>
</dbReference>
<organism evidence="6 7">
    <name type="scientific">Paraburkholderia kururiensis</name>
    <dbReference type="NCBI Taxonomy" id="984307"/>
    <lineage>
        <taxon>Bacteria</taxon>
        <taxon>Pseudomonadati</taxon>
        <taxon>Pseudomonadota</taxon>
        <taxon>Betaproteobacteria</taxon>
        <taxon>Burkholderiales</taxon>
        <taxon>Burkholderiaceae</taxon>
        <taxon>Paraburkholderia</taxon>
    </lineage>
</organism>
<dbReference type="SUPFAM" id="SSF51206">
    <property type="entry name" value="cAMP-binding domain-like"/>
    <property type="match status" value="1"/>
</dbReference>
<dbReference type="InterPro" id="IPR000595">
    <property type="entry name" value="cNMP-bd_dom"/>
</dbReference>
<evidence type="ECO:0000259" key="4">
    <source>
        <dbReference type="PROSITE" id="PS50042"/>
    </source>
</evidence>
<dbReference type="PROSITE" id="PS50042">
    <property type="entry name" value="CNMP_BINDING_3"/>
    <property type="match status" value="1"/>
</dbReference>
<evidence type="ECO:0000256" key="2">
    <source>
        <dbReference type="ARBA" id="ARBA00023125"/>
    </source>
</evidence>
<dbReference type="InterPro" id="IPR050397">
    <property type="entry name" value="Env_Response_Regulators"/>
</dbReference>
<dbReference type="InterPro" id="IPR012318">
    <property type="entry name" value="HTH_CRP"/>
</dbReference>
<dbReference type="Gene3D" id="2.60.120.10">
    <property type="entry name" value="Jelly Rolls"/>
    <property type="match status" value="1"/>
</dbReference>
<dbReference type="CDD" id="cd00038">
    <property type="entry name" value="CAP_ED"/>
    <property type="match status" value="1"/>
</dbReference>
<feature type="domain" description="Cyclic nucleotide-binding" evidence="4">
    <location>
        <begin position="18"/>
        <end position="120"/>
    </location>
</feature>
<protein>
    <submittedName>
        <fullName evidence="6">Crp/Fnr family transcriptional regulator</fullName>
    </submittedName>
</protein>
<evidence type="ECO:0000256" key="3">
    <source>
        <dbReference type="ARBA" id="ARBA00023163"/>
    </source>
</evidence>
<sequence length="235" mass="26117">MGADACEDRGAILQQSVLFRDMPHALVRHAATHVVERRLNDGEALFLKHDPDDFVAFVVSGRVYSVMYGPDGRELIINSTEPGDVVGETALVESGVRESAAFACGHTRIFILGRRHFPELTKEPLFVQRLLMLLRLKLREAAAFVESVCLYRLESRLARYLVSVVDRCGRAEYGGVVVPLPPSQSSLAAMVNASRPKLNAQLQTWRRNGLVTWTQDKLLIVDVDQLRYMANVAGG</sequence>
<dbReference type="InterPro" id="IPR036388">
    <property type="entry name" value="WH-like_DNA-bd_sf"/>
</dbReference>
<dbReference type="Pfam" id="PF00027">
    <property type="entry name" value="cNMP_binding"/>
    <property type="match status" value="1"/>
</dbReference>
<name>A0ABZ0WPU0_9BURK</name>
<reference evidence="6 7" key="1">
    <citation type="submission" date="2023-12" db="EMBL/GenBank/DDBJ databases">
        <title>Genome sequencing and assembly of bacterial species from a model synthetic community.</title>
        <authorList>
            <person name="Hogle S.L."/>
        </authorList>
    </citation>
    <scope>NUCLEOTIDE SEQUENCE [LARGE SCALE GENOMIC DNA]</scope>
    <source>
        <strain evidence="6 7">HAMBI 2494</strain>
    </source>
</reference>
<keyword evidence="2" id="KW-0238">DNA-binding</keyword>
<dbReference type="EMBL" id="CP139965">
    <property type="protein sequence ID" value="WQD79293.1"/>
    <property type="molecule type" value="Genomic_DNA"/>
</dbReference>
<evidence type="ECO:0000313" key="6">
    <source>
        <dbReference type="EMBL" id="WQD79293.1"/>
    </source>
</evidence>
<evidence type="ECO:0000259" key="5">
    <source>
        <dbReference type="PROSITE" id="PS51063"/>
    </source>
</evidence>
<dbReference type="SUPFAM" id="SSF46785">
    <property type="entry name" value="Winged helix' DNA-binding domain"/>
    <property type="match status" value="1"/>
</dbReference>
<evidence type="ECO:0000256" key="1">
    <source>
        <dbReference type="ARBA" id="ARBA00023015"/>
    </source>
</evidence>
<proteinExistence type="predicted"/>
<dbReference type="PANTHER" id="PTHR24567">
    <property type="entry name" value="CRP FAMILY TRANSCRIPTIONAL REGULATORY PROTEIN"/>
    <property type="match status" value="1"/>
</dbReference>
<evidence type="ECO:0000313" key="7">
    <source>
        <dbReference type="Proteomes" id="UP001325479"/>
    </source>
</evidence>